<dbReference type="EMBL" id="WSTB01000001">
    <property type="protein sequence ID" value="MWB92973.1"/>
    <property type="molecule type" value="Genomic_DNA"/>
</dbReference>
<dbReference type="RefSeq" id="WP_160372913.1">
    <property type="nucleotide sequence ID" value="NZ_WSTB01000001.1"/>
</dbReference>
<name>A0A6I4NGC0_9FLAO</name>
<evidence type="ECO:0000313" key="2">
    <source>
        <dbReference type="Proteomes" id="UP000471501"/>
    </source>
</evidence>
<keyword evidence="2" id="KW-1185">Reference proteome</keyword>
<accession>A0A6I4NGC0</accession>
<evidence type="ECO:0000313" key="1">
    <source>
        <dbReference type="EMBL" id="MWB92973.1"/>
    </source>
</evidence>
<dbReference type="Proteomes" id="UP000471501">
    <property type="component" value="Unassembled WGS sequence"/>
</dbReference>
<proteinExistence type="predicted"/>
<organism evidence="1 2">
    <name type="scientific">Flavobacterium hydrocarbonoxydans</name>
    <dbReference type="NCBI Taxonomy" id="2683249"/>
    <lineage>
        <taxon>Bacteria</taxon>
        <taxon>Pseudomonadati</taxon>
        <taxon>Bacteroidota</taxon>
        <taxon>Flavobacteriia</taxon>
        <taxon>Flavobacteriales</taxon>
        <taxon>Flavobacteriaceae</taxon>
        <taxon>Flavobacterium</taxon>
    </lineage>
</organism>
<dbReference type="AlphaFoldDB" id="A0A6I4NGC0"/>
<gene>
    <name evidence="1" type="ORF">GON26_01235</name>
</gene>
<reference evidence="1 2" key="1">
    <citation type="submission" date="2019-12" db="EMBL/GenBank/DDBJ databases">
        <authorList>
            <person name="Kim Y.S."/>
        </authorList>
    </citation>
    <scope>NUCLEOTIDE SEQUENCE [LARGE SCALE GENOMIC DNA]</scope>
    <source>
        <strain evidence="1 2">GA093</strain>
    </source>
</reference>
<comment type="caution">
    <text evidence="1">The sequence shown here is derived from an EMBL/GenBank/DDBJ whole genome shotgun (WGS) entry which is preliminary data.</text>
</comment>
<sequence length="150" mass="16820">MKEFLQNTQAKINEVTGIPYIDEDWGQLDDYSPNSPVIWPCCLIDMSNVDFSDLGIDKKAVPQNRQEATGLVTLTFANLKITNTSFKAPQAQKDSAWSIHDIIEAAHAKVHGFAPVIGSGKLMRRSFKRVKRDDGIQQYQVVYTIGLHNV</sequence>
<protein>
    <submittedName>
        <fullName evidence="1">Uncharacterized protein</fullName>
    </submittedName>
</protein>